<name>A0AAE1NIJ5_9EUCA</name>
<evidence type="ECO:0000256" key="1">
    <source>
        <dbReference type="SAM" id="MobiDB-lite"/>
    </source>
</evidence>
<dbReference type="AlphaFoldDB" id="A0AAE1NIJ5"/>
<dbReference type="Proteomes" id="UP001292094">
    <property type="component" value="Unassembled WGS sequence"/>
</dbReference>
<keyword evidence="3" id="KW-1185">Reference proteome</keyword>
<reference evidence="2" key="1">
    <citation type="submission" date="2023-11" db="EMBL/GenBank/DDBJ databases">
        <title>Genome assemblies of two species of porcelain crab, Petrolisthes cinctipes and Petrolisthes manimaculis (Anomura: Porcellanidae).</title>
        <authorList>
            <person name="Angst P."/>
        </authorList>
    </citation>
    <scope>NUCLEOTIDE SEQUENCE</scope>
    <source>
        <strain evidence="2">PB745_02</strain>
        <tissue evidence="2">Gill</tissue>
    </source>
</reference>
<dbReference type="EMBL" id="JAWZYT010005620">
    <property type="protein sequence ID" value="KAK4290067.1"/>
    <property type="molecule type" value="Genomic_DNA"/>
</dbReference>
<feature type="compositionally biased region" description="Polar residues" evidence="1">
    <location>
        <begin position="24"/>
        <end position="33"/>
    </location>
</feature>
<proteinExistence type="predicted"/>
<feature type="region of interest" description="Disordered" evidence="1">
    <location>
        <begin position="1"/>
        <end position="43"/>
    </location>
</feature>
<gene>
    <name evidence="2" type="ORF">Pmani_037012</name>
</gene>
<protein>
    <submittedName>
        <fullName evidence="2">Uncharacterized protein</fullName>
    </submittedName>
</protein>
<accession>A0AAE1NIJ5</accession>
<feature type="compositionally biased region" description="Basic and acidic residues" evidence="1">
    <location>
        <begin position="7"/>
        <end position="18"/>
    </location>
</feature>
<sequence length="84" mass="9468">MNGGGEGKVKEGDREDKGCLGSLSPAQSSYTSLDTHKGTGHEYQPTSSIRLYLYSWSRRIMLRIYKISTYQLLPKLCWPNPKDA</sequence>
<evidence type="ECO:0000313" key="3">
    <source>
        <dbReference type="Proteomes" id="UP001292094"/>
    </source>
</evidence>
<comment type="caution">
    <text evidence="2">The sequence shown here is derived from an EMBL/GenBank/DDBJ whole genome shotgun (WGS) entry which is preliminary data.</text>
</comment>
<organism evidence="2 3">
    <name type="scientific">Petrolisthes manimaculis</name>
    <dbReference type="NCBI Taxonomy" id="1843537"/>
    <lineage>
        <taxon>Eukaryota</taxon>
        <taxon>Metazoa</taxon>
        <taxon>Ecdysozoa</taxon>
        <taxon>Arthropoda</taxon>
        <taxon>Crustacea</taxon>
        <taxon>Multicrustacea</taxon>
        <taxon>Malacostraca</taxon>
        <taxon>Eumalacostraca</taxon>
        <taxon>Eucarida</taxon>
        <taxon>Decapoda</taxon>
        <taxon>Pleocyemata</taxon>
        <taxon>Anomura</taxon>
        <taxon>Galatheoidea</taxon>
        <taxon>Porcellanidae</taxon>
        <taxon>Petrolisthes</taxon>
    </lineage>
</organism>
<evidence type="ECO:0000313" key="2">
    <source>
        <dbReference type="EMBL" id="KAK4290067.1"/>
    </source>
</evidence>